<name>A0A9E7H0M4_9LILI</name>
<dbReference type="PANTHER" id="PTHR33431:SF12">
    <property type="entry name" value="HIGH MOBILITY GROUP BOX PROTEIN, PUTATIVE (DUF1635)-RELATED"/>
    <property type="match status" value="1"/>
</dbReference>
<evidence type="ECO:0000313" key="3">
    <source>
        <dbReference type="EMBL" id="URE21504.1"/>
    </source>
</evidence>
<dbReference type="OrthoDB" id="778241at2759"/>
<dbReference type="EMBL" id="CP097509">
    <property type="protein sequence ID" value="URE21504.1"/>
    <property type="molecule type" value="Genomic_DNA"/>
</dbReference>
<organism evidence="3 4">
    <name type="scientific">Musa troglodytarum</name>
    <name type="common">fe'i banana</name>
    <dbReference type="NCBI Taxonomy" id="320322"/>
    <lineage>
        <taxon>Eukaryota</taxon>
        <taxon>Viridiplantae</taxon>
        <taxon>Streptophyta</taxon>
        <taxon>Embryophyta</taxon>
        <taxon>Tracheophyta</taxon>
        <taxon>Spermatophyta</taxon>
        <taxon>Magnoliopsida</taxon>
        <taxon>Liliopsida</taxon>
        <taxon>Zingiberales</taxon>
        <taxon>Musaceae</taxon>
        <taxon>Musa</taxon>
    </lineage>
</organism>
<keyword evidence="1" id="KW-0175">Coiled coil</keyword>
<dbReference type="Pfam" id="PF07795">
    <property type="entry name" value="DUF1635"/>
    <property type="match status" value="1"/>
</dbReference>
<evidence type="ECO:0000256" key="1">
    <source>
        <dbReference type="SAM" id="Coils"/>
    </source>
</evidence>
<sequence length="233" mass="26683">MDVNPWSLAKVCTTVGDLVSAWDYQETIEDLNRKILCSDMELERLRINAHHELQKAKETIEQLVEQLQVRTSERDEARKQVQLLLHRFMQPDTAQLPLVLQHPPPATSQMLHGRASSYHAETDNMSTEAASSSTIRKYDRASAVTDILAMKKALPERGKFQQAVLRAGPLLQTVMSAGPPALRHPQVPSAAINAVHLRERRDEAKVESMSKPDKISRWNVRERERERERERRI</sequence>
<dbReference type="PANTHER" id="PTHR33431">
    <property type="entry name" value="ENABLED-LIKE PROTEIN (DUF1635)"/>
    <property type="match status" value="1"/>
</dbReference>
<proteinExistence type="predicted"/>
<protein>
    <submittedName>
        <fullName evidence="3">Uncharacterized protein</fullName>
    </submittedName>
</protein>
<dbReference type="InterPro" id="IPR012862">
    <property type="entry name" value="DUF1635"/>
</dbReference>
<dbReference type="Proteomes" id="UP001055439">
    <property type="component" value="Chromosome 7"/>
</dbReference>
<dbReference type="AlphaFoldDB" id="A0A9E7H0M4"/>
<feature type="region of interest" description="Disordered" evidence="2">
    <location>
        <begin position="202"/>
        <end position="233"/>
    </location>
</feature>
<gene>
    <name evidence="3" type="ORF">MUK42_11933</name>
</gene>
<keyword evidence="4" id="KW-1185">Reference proteome</keyword>
<reference evidence="3" key="1">
    <citation type="submission" date="2022-05" db="EMBL/GenBank/DDBJ databases">
        <title>The Musa troglodytarum L. genome provides insights into the mechanism of non-climacteric behaviour and enrichment of carotenoids.</title>
        <authorList>
            <person name="Wang J."/>
        </authorList>
    </citation>
    <scope>NUCLEOTIDE SEQUENCE</scope>
    <source>
        <tissue evidence="3">Leaf</tissue>
    </source>
</reference>
<evidence type="ECO:0000313" key="4">
    <source>
        <dbReference type="Proteomes" id="UP001055439"/>
    </source>
</evidence>
<accession>A0A9E7H0M4</accession>
<feature type="coiled-coil region" evidence="1">
    <location>
        <begin position="28"/>
        <end position="80"/>
    </location>
</feature>
<evidence type="ECO:0000256" key="2">
    <source>
        <dbReference type="SAM" id="MobiDB-lite"/>
    </source>
</evidence>